<reference evidence="5" key="1">
    <citation type="journal article" date="2019" name="Int. J. Syst. Evol. Microbiol.">
        <title>The Global Catalogue of Microorganisms (GCM) 10K type strain sequencing project: providing services to taxonomists for standard genome sequencing and annotation.</title>
        <authorList>
            <consortium name="The Broad Institute Genomics Platform"/>
            <consortium name="The Broad Institute Genome Sequencing Center for Infectious Disease"/>
            <person name="Wu L."/>
            <person name="Ma J."/>
        </authorList>
    </citation>
    <scope>NUCLEOTIDE SEQUENCE [LARGE SCALE GENOMIC DNA]</scope>
    <source>
        <strain evidence="5">CCUG 60023</strain>
    </source>
</reference>
<evidence type="ECO:0000259" key="3">
    <source>
        <dbReference type="Pfam" id="PF17746"/>
    </source>
</evidence>
<dbReference type="CDD" id="cd22359">
    <property type="entry name" value="SfsA-like_bacterial"/>
    <property type="match status" value="1"/>
</dbReference>
<organism evidence="4 5">
    <name type="scientific">Pseudahrensia aquimaris</name>
    <dbReference type="NCBI Taxonomy" id="744461"/>
    <lineage>
        <taxon>Bacteria</taxon>
        <taxon>Pseudomonadati</taxon>
        <taxon>Pseudomonadota</taxon>
        <taxon>Alphaproteobacteria</taxon>
        <taxon>Hyphomicrobiales</taxon>
        <taxon>Ahrensiaceae</taxon>
        <taxon>Pseudahrensia</taxon>
    </lineage>
</organism>
<comment type="similarity">
    <text evidence="1">Belongs to the SfsA family.</text>
</comment>
<feature type="domain" description="Sugar fermentation stimulation protein C-terminal" evidence="2">
    <location>
        <begin position="87"/>
        <end position="224"/>
    </location>
</feature>
<dbReference type="Pfam" id="PF03749">
    <property type="entry name" value="SfsA"/>
    <property type="match status" value="1"/>
</dbReference>
<dbReference type="RefSeq" id="WP_377213920.1">
    <property type="nucleotide sequence ID" value="NZ_JBHTJV010000026.1"/>
</dbReference>
<dbReference type="InterPro" id="IPR041465">
    <property type="entry name" value="SfsA_N"/>
</dbReference>
<dbReference type="NCBIfam" id="TIGR00230">
    <property type="entry name" value="sfsA"/>
    <property type="match status" value="1"/>
</dbReference>
<name>A0ABW3FMH8_9HYPH</name>
<dbReference type="EMBL" id="JBHTJV010000026">
    <property type="protein sequence ID" value="MFD0918074.1"/>
    <property type="molecule type" value="Genomic_DNA"/>
</dbReference>
<accession>A0ABW3FMH8</accession>
<evidence type="ECO:0000313" key="4">
    <source>
        <dbReference type="EMBL" id="MFD0918074.1"/>
    </source>
</evidence>
<evidence type="ECO:0000313" key="5">
    <source>
        <dbReference type="Proteomes" id="UP001597101"/>
    </source>
</evidence>
<evidence type="ECO:0000256" key="1">
    <source>
        <dbReference type="HAMAP-Rule" id="MF_00095"/>
    </source>
</evidence>
<keyword evidence="5" id="KW-1185">Reference proteome</keyword>
<dbReference type="InterPro" id="IPR005224">
    <property type="entry name" value="SfsA"/>
</dbReference>
<dbReference type="PANTHER" id="PTHR30545">
    <property type="entry name" value="SUGAR FERMENTATION STIMULATION PROTEIN A"/>
    <property type="match status" value="1"/>
</dbReference>
<dbReference type="Proteomes" id="UP001597101">
    <property type="component" value="Unassembled WGS sequence"/>
</dbReference>
<dbReference type="Gene3D" id="2.40.50.580">
    <property type="match status" value="1"/>
</dbReference>
<protein>
    <recommendedName>
        <fullName evidence="1">Sugar fermentation stimulation protein homolog</fullName>
    </recommendedName>
</protein>
<feature type="domain" description="SfsA N-terminal OB" evidence="3">
    <location>
        <begin position="14"/>
        <end position="73"/>
    </location>
</feature>
<dbReference type="PANTHER" id="PTHR30545:SF2">
    <property type="entry name" value="SUGAR FERMENTATION STIMULATION PROTEIN A"/>
    <property type="match status" value="1"/>
</dbReference>
<dbReference type="Gene3D" id="3.40.1350.60">
    <property type="match status" value="1"/>
</dbReference>
<evidence type="ECO:0000259" key="2">
    <source>
        <dbReference type="Pfam" id="PF03749"/>
    </source>
</evidence>
<gene>
    <name evidence="1 4" type="primary">sfsA</name>
    <name evidence="4" type="ORF">ACFQ14_16850</name>
</gene>
<dbReference type="InterPro" id="IPR040452">
    <property type="entry name" value="SfsA_C"/>
</dbReference>
<sequence>MDFPTTLIPGVLEQRYKRFLADVRLEDGSITTVHCPNPGAMMGLNTPGFRCWISDSGNPKRKLRHTLELIEAVGPSGPVMVGINTGTPNKLAEEAILSGVVPQLAGYETLRREVKYGENSRIDILLQNEGKPPCYVEVKNVHLVRKGRLHEFPDCKTTRGAKHLRELAAQVGLGNRAVMLYIIQREDGDTFSLARDLDPDYAKAFEEARDGGVEAYAIRCQISTTSILATTPIPIVV</sequence>
<proteinExistence type="inferred from homology"/>
<comment type="caution">
    <text evidence="4">The sequence shown here is derived from an EMBL/GenBank/DDBJ whole genome shotgun (WGS) entry which is preliminary data.</text>
</comment>
<dbReference type="HAMAP" id="MF_00095">
    <property type="entry name" value="SfsA"/>
    <property type="match status" value="1"/>
</dbReference>
<dbReference type="Pfam" id="PF17746">
    <property type="entry name" value="SfsA_N"/>
    <property type="match status" value="1"/>
</dbReference>